<gene>
    <name evidence="1" type="ORF">HLH21_08390</name>
</gene>
<accession>A0A7W4P598</accession>
<dbReference type="AlphaFoldDB" id="A0A7W4P598"/>
<evidence type="ECO:0000313" key="1">
    <source>
        <dbReference type="EMBL" id="MBB2175948.1"/>
    </source>
</evidence>
<dbReference type="Proteomes" id="UP000561066">
    <property type="component" value="Unassembled WGS sequence"/>
</dbReference>
<evidence type="ECO:0000313" key="2">
    <source>
        <dbReference type="Proteomes" id="UP000561066"/>
    </source>
</evidence>
<dbReference type="PROSITE" id="PS51257">
    <property type="entry name" value="PROKAR_LIPOPROTEIN"/>
    <property type="match status" value="1"/>
</dbReference>
<keyword evidence="2" id="KW-1185">Reference proteome</keyword>
<dbReference type="Pfam" id="PF12098">
    <property type="entry name" value="DUF3574"/>
    <property type="match status" value="1"/>
</dbReference>
<dbReference type="RefSeq" id="WP_182943215.1">
    <property type="nucleotide sequence ID" value="NZ_JABEQH010000009.1"/>
</dbReference>
<dbReference type="InterPro" id="IPR021957">
    <property type="entry name" value="DUF3574"/>
</dbReference>
<name>A0A7W4P598_9PROT</name>
<reference evidence="1 2" key="1">
    <citation type="submission" date="2020-04" db="EMBL/GenBank/DDBJ databases">
        <title>Description of novel Gluconacetobacter.</title>
        <authorList>
            <person name="Sombolestani A."/>
        </authorList>
    </citation>
    <scope>NUCLEOTIDE SEQUENCE [LARGE SCALE GENOMIC DNA]</scope>
    <source>
        <strain evidence="1 2">LMG 21312</strain>
    </source>
</reference>
<organism evidence="1 2">
    <name type="scientific">Gluconacetobacter johannae</name>
    <dbReference type="NCBI Taxonomy" id="112140"/>
    <lineage>
        <taxon>Bacteria</taxon>
        <taxon>Pseudomonadati</taxon>
        <taxon>Pseudomonadota</taxon>
        <taxon>Alphaproteobacteria</taxon>
        <taxon>Acetobacterales</taxon>
        <taxon>Acetobacteraceae</taxon>
        <taxon>Gluconacetobacter</taxon>
    </lineage>
</organism>
<comment type="caution">
    <text evidence="1">The sequence shown here is derived from an EMBL/GenBank/DDBJ whole genome shotgun (WGS) entry which is preliminary data.</text>
</comment>
<dbReference type="EMBL" id="JABEQH010000009">
    <property type="protein sequence ID" value="MBB2175948.1"/>
    <property type="molecule type" value="Genomic_DNA"/>
</dbReference>
<sequence>MRATVARTLPAILPAVLLILAVGGMSGCAPARPDCAGFGARPGLELSLLFGLTRPDGAPITDAQWDGFMQQEITPRFPDGLTVFRTLGQWRDRENGRIVAEPSRIVWIAAPGDTPDLRARVEAIRARYRRDFQQQSVGLTIRSGCQAF</sequence>
<proteinExistence type="predicted"/>
<protein>
    <submittedName>
        <fullName evidence="1">DUF3574 domain-containing protein</fullName>
    </submittedName>
</protein>